<evidence type="ECO:0000256" key="1">
    <source>
        <dbReference type="ARBA" id="ARBA00004479"/>
    </source>
</evidence>
<feature type="domain" description="Protein kinase" evidence="3">
    <location>
        <begin position="108"/>
        <end position="375"/>
    </location>
</feature>
<dbReference type="InterPro" id="IPR000719">
    <property type="entry name" value="Prot_kinase_dom"/>
</dbReference>
<dbReference type="SUPFAM" id="SSF56112">
    <property type="entry name" value="Protein kinase-like (PK-like)"/>
    <property type="match status" value="1"/>
</dbReference>
<dbReference type="PANTHER" id="PTHR48006">
    <property type="entry name" value="LEUCINE-RICH REPEAT-CONTAINING PROTEIN DDB_G0281931-RELATED"/>
    <property type="match status" value="1"/>
</dbReference>
<name>A0A2R6R7R6_ACTCC</name>
<dbReference type="Gene3D" id="1.10.510.10">
    <property type="entry name" value="Transferase(Phosphotransferase) domain 1"/>
    <property type="match status" value="1"/>
</dbReference>
<dbReference type="Proteomes" id="UP000241394">
    <property type="component" value="Chromosome LG8"/>
</dbReference>
<comment type="caution">
    <text evidence="4">The sequence shown here is derived from an EMBL/GenBank/DDBJ whole genome shotgun (WGS) entry which is preliminary data.</text>
</comment>
<accession>A0A2R6R7R6</accession>
<feature type="transmembrane region" description="Helical" evidence="2">
    <location>
        <begin position="42"/>
        <end position="65"/>
    </location>
</feature>
<keyword evidence="2" id="KW-1133">Transmembrane helix</keyword>
<dbReference type="Gene3D" id="3.30.200.20">
    <property type="entry name" value="Phosphorylase Kinase, domain 1"/>
    <property type="match status" value="1"/>
</dbReference>
<comment type="subcellular location">
    <subcellularLocation>
        <location evidence="1">Membrane</location>
        <topology evidence="1">Single-pass type I membrane protein</topology>
    </subcellularLocation>
</comment>
<keyword evidence="4" id="KW-0418">Kinase</keyword>
<dbReference type="InterPro" id="IPR011009">
    <property type="entry name" value="Kinase-like_dom_sf"/>
</dbReference>
<reference evidence="4 5" key="1">
    <citation type="submission" date="2017-07" db="EMBL/GenBank/DDBJ databases">
        <title>An improved, manually edited Actinidia chinensis var. chinensis (kiwifruit) genome highlights the challenges associated with draft genomes and gene prediction in plants.</title>
        <authorList>
            <person name="Pilkington S."/>
            <person name="Crowhurst R."/>
            <person name="Hilario E."/>
            <person name="Nardozza S."/>
            <person name="Fraser L."/>
            <person name="Peng Y."/>
            <person name="Gunaseelan K."/>
            <person name="Simpson R."/>
            <person name="Tahir J."/>
            <person name="Deroles S."/>
            <person name="Templeton K."/>
            <person name="Luo Z."/>
            <person name="Davy M."/>
            <person name="Cheng C."/>
            <person name="Mcneilage M."/>
            <person name="Scaglione D."/>
            <person name="Liu Y."/>
            <person name="Zhang Q."/>
            <person name="Datson P."/>
            <person name="De Silva N."/>
            <person name="Gardiner S."/>
            <person name="Bassett H."/>
            <person name="Chagne D."/>
            <person name="Mccallum J."/>
            <person name="Dzierzon H."/>
            <person name="Deng C."/>
            <person name="Wang Y.-Y."/>
            <person name="Barron N."/>
            <person name="Manako K."/>
            <person name="Bowen J."/>
            <person name="Foster T."/>
            <person name="Erridge Z."/>
            <person name="Tiffin H."/>
            <person name="Waite C."/>
            <person name="Davies K."/>
            <person name="Grierson E."/>
            <person name="Laing W."/>
            <person name="Kirk R."/>
            <person name="Chen X."/>
            <person name="Wood M."/>
            <person name="Montefiori M."/>
            <person name="Brummell D."/>
            <person name="Schwinn K."/>
            <person name="Catanach A."/>
            <person name="Fullerton C."/>
            <person name="Li D."/>
            <person name="Meiyalaghan S."/>
            <person name="Nieuwenhuizen N."/>
            <person name="Read N."/>
            <person name="Prakash R."/>
            <person name="Hunter D."/>
            <person name="Zhang H."/>
            <person name="Mckenzie M."/>
            <person name="Knabel M."/>
            <person name="Harris A."/>
            <person name="Allan A."/>
            <person name="Chen A."/>
            <person name="Janssen B."/>
            <person name="Plunkett B."/>
            <person name="Dwamena C."/>
            <person name="Voogd C."/>
            <person name="Leif D."/>
            <person name="Lafferty D."/>
            <person name="Souleyre E."/>
            <person name="Varkonyi-Gasic E."/>
            <person name="Gambi F."/>
            <person name="Hanley J."/>
            <person name="Yao J.-L."/>
            <person name="Cheung J."/>
            <person name="David K."/>
            <person name="Warren B."/>
            <person name="Marsh K."/>
            <person name="Snowden K."/>
            <person name="Lin-Wang K."/>
            <person name="Brian L."/>
            <person name="Martinez-Sanchez M."/>
            <person name="Wang M."/>
            <person name="Ileperuma N."/>
            <person name="Macnee N."/>
            <person name="Campin R."/>
            <person name="Mcatee P."/>
            <person name="Drummond R."/>
            <person name="Espley R."/>
            <person name="Ireland H."/>
            <person name="Wu R."/>
            <person name="Atkinson R."/>
            <person name="Karunairetnam S."/>
            <person name="Bulley S."/>
            <person name="Chunkath S."/>
            <person name="Hanley Z."/>
            <person name="Storey R."/>
            <person name="Thrimawithana A."/>
            <person name="Thomson S."/>
            <person name="David C."/>
            <person name="Testolin R."/>
        </authorList>
    </citation>
    <scope>NUCLEOTIDE SEQUENCE [LARGE SCALE GENOMIC DNA]</scope>
    <source>
        <strain evidence="5">cv. Red5</strain>
        <tissue evidence="4">Young leaf</tissue>
    </source>
</reference>
<protein>
    <submittedName>
        <fullName evidence="4">LRR receptor-like serine/threonine-protein kinase</fullName>
    </submittedName>
</protein>
<evidence type="ECO:0000256" key="2">
    <source>
        <dbReference type="SAM" id="Phobius"/>
    </source>
</evidence>
<dbReference type="OMA" id="NESWRFI"/>
<dbReference type="PROSITE" id="PS50011">
    <property type="entry name" value="PROTEIN_KINASE_DOM"/>
    <property type="match status" value="1"/>
</dbReference>
<dbReference type="AlphaFoldDB" id="A0A2R6R7R6"/>
<evidence type="ECO:0000259" key="3">
    <source>
        <dbReference type="PROSITE" id="PS50011"/>
    </source>
</evidence>
<evidence type="ECO:0000313" key="4">
    <source>
        <dbReference type="EMBL" id="PSS23598.1"/>
    </source>
</evidence>
<keyword evidence="2" id="KW-0812">Transmembrane</keyword>
<gene>
    <name evidence="4" type="ORF">CEY00_Acc08422</name>
</gene>
<proteinExistence type="predicted"/>
<dbReference type="GO" id="GO:0005524">
    <property type="term" value="F:ATP binding"/>
    <property type="evidence" value="ECO:0007669"/>
    <property type="project" value="InterPro"/>
</dbReference>
<organism evidence="4 5">
    <name type="scientific">Actinidia chinensis var. chinensis</name>
    <name type="common">Chinese soft-hair kiwi</name>
    <dbReference type="NCBI Taxonomy" id="1590841"/>
    <lineage>
        <taxon>Eukaryota</taxon>
        <taxon>Viridiplantae</taxon>
        <taxon>Streptophyta</taxon>
        <taxon>Embryophyta</taxon>
        <taxon>Tracheophyta</taxon>
        <taxon>Spermatophyta</taxon>
        <taxon>Magnoliopsida</taxon>
        <taxon>eudicotyledons</taxon>
        <taxon>Gunneridae</taxon>
        <taxon>Pentapetalae</taxon>
        <taxon>asterids</taxon>
        <taxon>Ericales</taxon>
        <taxon>Actinidiaceae</taxon>
        <taxon>Actinidia</taxon>
    </lineage>
</organism>
<keyword evidence="5" id="KW-1185">Reference proteome</keyword>
<sequence length="405" mass="45746">MIKNGNESWRFIFLCFTTFFIHTISVDPLENNSKPNYFKIKYSVAKAIAAVLVAALELVLVIILIKYARKNRRVPKIVQTKQNITLSSGLYLFSKSEIENALGAGGNNNGWVCLGRGSEGQVYKGVLPSGQEVAIKQMYRRNESDFYAGLSWVRHPNLVCLIGWYMGNDEQYLVYEYCSGGNLAQHLQRKDTVPTWERRVKILRDCALAIRFLHHQMDASIIHKSIKLRNILFTAKFETKLSDYGLAKTLSMDEPRIPEGSIGYMDPEYMTTYQLTCASDVFCFGIVALQLLSGRCVTVMDLEAREHLTRKAKDVIIGKRPIGDMEDPRLKLNGNANYSDEFESILNIAVLCVAKSSKGRPSIDTVFYEMDKAWKNSLARMQASSGEMIRSSLAPPPRLPEMIPV</sequence>
<dbReference type="Pfam" id="PF00069">
    <property type="entry name" value="Pkinase"/>
    <property type="match status" value="1"/>
</dbReference>
<reference evidence="5" key="2">
    <citation type="journal article" date="2018" name="BMC Genomics">
        <title>A manually annotated Actinidia chinensis var. chinensis (kiwifruit) genome highlights the challenges associated with draft genomes and gene prediction in plants.</title>
        <authorList>
            <person name="Pilkington S.M."/>
            <person name="Crowhurst R."/>
            <person name="Hilario E."/>
            <person name="Nardozza S."/>
            <person name="Fraser L."/>
            <person name="Peng Y."/>
            <person name="Gunaseelan K."/>
            <person name="Simpson R."/>
            <person name="Tahir J."/>
            <person name="Deroles S.C."/>
            <person name="Templeton K."/>
            <person name="Luo Z."/>
            <person name="Davy M."/>
            <person name="Cheng C."/>
            <person name="McNeilage M."/>
            <person name="Scaglione D."/>
            <person name="Liu Y."/>
            <person name="Zhang Q."/>
            <person name="Datson P."/>
            <person name="De Silva N."/>
            <person name="Gardiner S.E."/>
            <person name="Bassett H."/>
            <person name="Chagne D."/>
            <person name="McCallum J."/>
            <person name="Dzierzon H."/>
            <person name="Deng C."/>
            <person name="Wang Y.Y."/>
            <person name="Barron L."/>
            <person name="Manako K."/>
            <person name="Bowen J."/>
            <person name="Foster T.M."/>
            <person name="Erridge Z.A."/>
            <person name="Tiffin H."/>
            <person name="Waite C.N."/>
            <person name="Davies K.M."/>
            <person name="Grierson E.P."/>
            <person name="Laing W.A."/>
            <person name="Kirk R."/>
            <person name="Chen X."/>
            <person name="Wood M."/>
            <person name="Montefiori M."/>
            <person name="Brummell D.A."/>
            <person name="Schwinn K.E."/>
            <person name="Catanach A."/>
            <person name="Fullerton C."/>
            <person name="Li D."/>
            <person name="Meiyalaghan S."/>
            <person name="Nieuwenhuizen N."/>
            <person name="Read N."/>
            <person name="Prakash R."/>
            <person name="Hunter D."/>
            <person name="Zhang H."/>
            <person name="McKenzie M."/>
            <person name="Knabel M."/>
            <person name="Harris A."/>
            <person name="Allan A.C."/>
            <person name="Gleave A."/>
            <person name="Chen A."/>
            <person name="Janssen B.J."/>
            <person name="Plunkett B."/>
            <person name="Ampomah-Dwamena C."/>
            <person name="Voogd C."/>
            <person name="Leif D."/>
            <person name="Lafferty D."/>
            <person name="Souleyre E.J.F."/>
            <person name="Varkonyi-Gasic E."/>
            <person name="Gambi F."/>
            <person name="Hanley J."/>
            <person name="Yao J.L."/>
            <person name="Cheung J."/>
            <person name="David K.M."/>
            <person name="Warren B."/>
            <person name="Marsh K."/>
            <person name="Snowden K.C."/>
            <person name="Lin-Wang K."/>
            <person name="Brian L."/>
            <person name="Martinez-Sanchez M."/>
            <person name="Wang M."/>
            <person name="Ileperuma N."/>
            <person name="Macnee N."/>
            <person name="Campin R."/>
            <person name="McAtee P."/>
            <person name="Drummond R.S.M."/>
            <person name="Espley R.V."/>
            <person name="Ireland H.S."/>
            <person name="Wu R."/>
            <person name="Atkinson R.G."/>
            <person name="Karunairetnam S."/>
            <person name="Bulley S."/>
            <person name="Chunkath S."/>
            <person name="Hanley Z."/>
            <person name="Storey R."/>
            <person name="Thrimawithana A.H."/>
            <person name="Thomson S."/>
            <person name="David C."/>
            <person name="Testolin R."/>
            <person name="Huang H."/>
            <person name="Hellens R.P."/>
            <person name="Schaffer R.J."/>
        </authorList>
    </citation>
    <scope>NUCLEOTIDE SEQUENCE [LARGE SCALE GENOMIC DNA]</scope>
    <source>
        <strain evidence="5">cv. Red5</strain>
    </source>
</reference>
<dbReference type="GO" id="GO:0016020">
    <property type="term" value="C:membrane"/>
    <property type="evidence" value="ECO:0007669"/>
    <property type="project" value="UniProtKB-SubCell"/>
</dbReference>
<keyword evidence="4" id="KW-0808">Transferase</keyword>
<dbReference type="GO" id="GO:0004672">
    <property type="term" value="F:protein kinase activity"/>
    <property type="evidence" value="ECO:0007669"/>
    <property type="project" value="InterPro"/>
</dbReference>
<dbReference type="OrthoDB" id="4062651at2759"/>
<dbReference type="EMBL" id="NKQK01000008">
    <property type="protein sequence ID" value="PSS23598.1"/>
    <property type="molecule type" value="Genomic_DNA"/>
</dbReference>
<dbReference type="InterPro" id="IPR051824">
    <property type="entry name" value="LRR_Rcpt-Like_S/T_Kinase"/>
</dbReference>
<keyword evidence="4" id="KW-0675">Receptor</keyword>
<dbReference type="InParanoid" id="A0A2R6R7R6"/>
<keyword evidence="2" id="KW-0472">Membrane</keyword>
<dbReference type="PANTHER" id="PTHR48006:SF28">
    <property type="entry name" value="LEUCINE-RICH REPEAT PROTEIN KINASE FAMILY PROTEIN"/>
    <property type="match status" value="1"/>
</dbReference>
<evidence type="ECO:0000313" key="5">
    <source>
        <dbReference type="Proteomes" id="UP000241394"/>
    </source>
</evidence>
<dbReference type="Gramene" id="PSS23598">
    <property type="protein sequence ID" value="PSS23598"/>
    <property type="gene ID" value="CEY00_Acc08422"/>
</dbReference>